<dbReference type="Proteomes" id="UP000077266">
    <property type="component" value="Unassembled WGS sequence"/>
</dbReference>
<dbReference type="InterPro" id="IPR010998">
    <property type="entry name" value="Integrase_recombinase_N"/>
</dbReference>
<dbReference type="InParanoid" id="A0A165AYC8"/>
<feature type="non-terminal residue" evidence="2">
    <location>
        <position position="175"/>
    </location>
</feature>
<evidence type="ECO:0000256" key="1">
    <source>
        <dbReference type="ARBA" id="ARBA00023125"/>
    </source>
</evidence>
<organism evidence="2 3">
    <name type="scientific">Exidia glandulosa HHB12029</name>
    <dbReference type="NCBI Taxonomy" id="1314781"/>
    <lineage>
        <taxon>Eukaryota</taxon>
        <taxon>Fungi</taxon>
        <taxon>Dikarya</taxon>
        <taxon>Basidiomycota</taxon>
        <taxon>Agaricomycotina</taxon>
        <taxon>Agaricomycetes</taxon>
        <taxon>Auriculariales</taxon>
        <taxon>Exidiaceae</taxon>
        <taxon>Exidia</taxon>
    </lineage>
</organism>
<name>A0A165AYC8_EXIGL</name>
<dbReference type="OrthoDB" id="2506773at2759"/>
<sequence length="175" mass="19294">AVDHFLQWCAAERVVYDNTASVPEPVLCAYAASLAGVYAGGTARSKLAGLRFAHEQEGRRWLGSPRLKRILRSVELAAPPSAHRDERPPVTTAMIDEALLRLDPTRPFDTCVATAMLVMFWCQLRGAEILSATRRFDYTALPTVSCLRLRADAGGRASQVTTALWLPRTKVERQG</sequence>
<feature type="non-terminal residue" evidence="2">
    <location>
        <position position="1"/>
    </location>
</feature>
<reference evidence="2 3" key="1">
    <citation type="journal article" date="2016" name="Mol. Biol. Evol.">
        <title>Comparative Genomics of Early-Diverging Mushroom-Forming Fungi Provides Insights into the Origins of Lignocellulose Decay Capabilities.</title>
        <authorList>
            <person name="Nagy L.G."/>
            <person name="Riley R."/>
            <person name="Tritt A."/>
            <person name="Adam C."/>
            <person name="Daum C."/>
            <person name="Floudas D."/>
            <person name="Sun H."/>
            <person name="Yadav J.S."/>
            <person name="Pangilinan J."/>
            <person name="Larsson K.H."/>
            <person name="Matsuura K."/>
            <person name="Barry K."/>
            <person name="Labutti K."/>
            <person name="Kuo R."/>
            <person name="Ohm R.A."/>
            <person name="Bhattacharya S.S."/>
            <person name="Shirouzu T."/>
            <person name="Yoshinaga Y."/>
            <person name="Martin F.M."/>
            <person name="Grigoriev I.V."/>
            <person name="Hibbett D.S."/>
        </authorList>
    </citation>
    <scope>NUCLEOTIDE SEQUENCE [LARGE SCALE GENOMIC DNA]</scope>
    <source>
        <strain evidence="2 3">HHB12029</strain>
    </source>
</reference>
<dbReference type="AlphaFoldDB" id="A0A165AYC8"/>
<proteinExistence type="predicted"/>
<evidence type="ECO:0000313" key="2">
    <source>
        <dbReference type="EMBL" id="KZV79530.1"/>
    </source>
</evidence>
<evidence type="ECO:0008006" key="4">
    <source>
        <dbReference type="Google" id="ProtNLM"/>
    </source>
</evidence>
<dbReference type="STRING" id="1314781.A0A165AYC8"/>
<dbReference type="GO" id="GO:0003677">
    <property type="term" value="F:DNA binding"/>
    <property type="evidence" value="ECO:0007669"/>
    <property type="project" value="UniProtKB-KW"/>
</dbReference>
<evidence type="ECO:0000313" key="3">
    <source>
        <dbReference type="Proteomes" id="UP000077266"/>
    </source>
</evidence>
<dbReference type="EMBL" id="KV426598">
    <property type="protein sequence ID" value="KZV79530.1"/>
    <property type="molecule type" value="Genomic_DNA"/>
</dbReference>
<accession>A0A165AYC8</accession>
<protein>
    <recommendedName>
        <fullName evidence="4">DNA breaking-rejoining enzyme</fullName>
    </recommendedName>
</protein>
<gene>
    <name evidence="2" type="ORF">EXIGLDRAFT_590614</name>
</gene>
<keyword evidence="1" id="KW-0238">DNA-binding</keyword>
<keyword evidence="3" id="KW-1185">Reference proteome</keyword>
<dbReference type="Gene3D" id="1.10.150.130">
    <property type="match status" value="1"/>
</dbReference>